<reference evidence="1 2" key="1">
    <citation type="journal article" date="2019" name="Nat. Ecol. Evol.">
        <title>Megaphylogeny resolves global patterns of mushroom evolution.</title>
        <authorList>
            <person name="Varga T."/>
            <person name="Krizsan K."/>
            <person name="Foldi C."/>
            <person name="Dima B."/>
            <person name="Sanchez-Garcia M."/>
            <person name="Sanchez-Ramirez S."/>
            <person name="Szollosi G.J."/>
            <person name="Szarkandi J.G."/>
            <person name="Papp V."/>
            <person name="Albert L."/>
            <person name="Andreopoulos W."/>
            <person name="Angelini C."/>
            <person name="Antonin V."/>
            <person name="Barry K.W."/>
            <person name="Bougher N.L."/>
            <person name="Buchanan P."/>
            <person name="Buyck B."/>
            <person name="Bense V."/>
            <person name="Catcheside P."/>
            <person name="Chovatia M."/>
            <person name="Cooper J."/>
            <person name="Damon W."/>
            <person name="Desjardin D."/>
            <person name="Finy P."/>
            <person name="Geml J."/>
            <person name="Haridas S."/>
            <person name="Hughes K."/>
            <person name="Justo A."/>
            <person name="Karasinski D."/>
            <person name="Kautmanova I."/>
            <person name="Kiss B."/>
            <person name="Kocsube S."/>
            <person name="Kotiranta H."/>
            <person name="LaButti K.M."/>
            <person name="Lechner B.E."/>
            <person name="Liimatainen K."/>
            <person name="Lipzen A."/>
            <person name="Lukacs Z."/>
            <person name="Mihaltcheva S."/>
            <person name="Morgado L.N."/>
            <person name="Niskanen T."/>
            <person name="Noordeloos M.E."/>
            <person name="Ohm R.A."/>
            <person name="Ortiz-Santana B."/>
            <person name="Ovrebo C."/>
            <person name="Racz N."/>
            <person name="Riley R."/>
            <person name="Savchenko A."/>
            <person name="Shiryaev A."/>
            <person name="Soop K."/>
            <person name="Spirin V."/>
            <person name="Szebenyi C."/>
            <person name="Tomsovsky M."/>
            <person name="Tulloss R.E."/>
            <person name="Uehling J."/>
            <person name="Grigoriev I.V."/>
            <person name="Vagvolgyi C."/>
            <person name="Papp T."/>
            <person name="Martin F.M."/>
            <person name="Miettinen O."/>
            <person name="Hibbett D.S."/>
            <person name="Nagy L.G."/>
        </authorList>
    </citation>
    <scope>NUCLEOTIDE SEQUENCE [LARGE SCALE GENOMIC DNA]</scope>
    <source>
        <strain evidence="1 2">NL-1719</strain>
    </source>
</reference>
<dbReference type="Proteomes" id="UP000308600">
    <property type="component" value="Unassembled WGS sequence"/>
</dbReference>
<gene>
    <name evidence="1" type="ORF">BDN72DRAFT_906057</name>
</gene>
<organism evidence="1 2">
    <name type="scientific">Pluteus cervinus</name>
    <dbReference type="NCBI Taxonomy" id="181527"/>
    <lineage>
        <taxon>Eukaryota</taxon>
        <taxon>Fungi</taxon>
        <taxon>Dikarya</taxon>
        <taxon>Basidiomycota</taxon>
        <taxon>Agaricomycotina</taxon>
        <taxon>Agaricomycetes</taxon>
        <taxon>Agaricomycetidae</taxon>
        <taxon>Agaricales</taxon>
        <taxon>Pluteineae</taxon>
        <taxon>Pluteaceae</taxon>
        <taxon>Pluteus</taxon>
    </lineage>
</organism>
<name>A0ACD3A0Q5_9AGAR</name>
<evidence type="ECO:0000313" key="1">
    <source>
        <dbReference type="EMBL" id="TFK59218.1"/>
    </source>
</evidence>
<proteinExistence type="predicted"/>
<dbReference type="EMBL" id="ML209045">
    <property type="protein sequence ID" value="TFK59218.1"/>
    <property type="molecule type" value="Genomic_DNA"/>
</dbReference>
<sequence length="257" mass="28159">MSSIRSTTGHKENLCTIRIDPFLYRTVVYSGGRTTPRLIPQGHVLPPDSPPTFGHHVRNLMIHHIPASKALRYLSSCSSITNLFAHHHPGFNWSLAGPILQNLSLSRFSGDPSFTFGSLDFPKHPAFSGLTHLHHTGFNLSRTDFRSIMELPSLTHLSVSAVASEDAVKGALEGSRRLEVLVIQLVPSAGVLSRLLQSSWEQSITDPRLACVCVDDMEEDWISGATGGPNFWSVADEIVASRMVSLANIRNKKLATS</sequence>
<evidence type="ECO:0000313" key="2">
    <source>
        <dbReference type="Proteomes" id="UP000308600"/>
    </source>
</evidence>
<accession>A0ACD3A0Q5</accession>
<keyword evidence="2" id="KW-1185">Reference proteome</keyword>
<protein>
    <submittedName>
        <fullName evidence="1">Uncharacterized protein</fullName>
    </submittedName>
</protein>